<evidence type="ECO:0000256" key="1">
    <source>
        <dbReference type="SAM" id="MobiDB-lite"/>
    </source>
</evidence>
<feature type="region of interest" description="Disordered" evidence="1">
    <location>
        <begin position="1"/>
        <end position="24"/>
    </location>
</feature>
<evidence type="ECO:0000313" key="3">
    <source>
        <dbReference type="Proteomes" id="UP000041247"/>
    </source>
</evidence>
<dbReference type="InterPro" id="IPR021519">
    <property type="entry name" value="DUF3182"/>
</dbReference>
<organism evidence="2 3">
    <name type="scientific">Xanthomonas graminis pv. poae</name>
    <dbReference type="NCBI Taxonomy" id="227946"/>
    <lineage>
        <taxon>Bacteria</taxon>
        <taxon>Pseudomonadati</taxon>
        <taxon>Pseudomonadota</taxon>
        <taxon>Gammaproteobacteria</taxon>
        <taxon>Lysobacterales</taxon>
        <taxon>Lysobacteraceae</taxon>
        <taxon>Xanthomonas</taxon>
        <taxon>Xanthomonas translucens group</taxon>
        <taxon>Xanthomonas graminis</taxon>
    </lineage>
</organism>
<name>A0A0K2ZGY0_9XANT</name>
<dbReference type="AlphaFoldDB" id="A0A0K2ZGY0"/>
<dbReference type="Proteomes" id="UP000041247">
    <property type="component" value="Unassembled WGS sequence"/>
</dbReference>
<evidence type="ECO:0000313" key="2">
    <source>
        <dbReference type="EMBL" id="CTP84928.1"/>
    </source>
</evidence>
<reference evidence="2 3" key="1">
    <citation type="submission" date="2015-07" db="EMBL/GenBank/DDBJ databases">
        <authorList>
            <person name="Noorani M."/>
        </authorList>
    </citation>
    <scope>NUCLEOTIDE SEQUENCE [LARGE SCALE GENOMIC DNA]</scope>
    <source>
        <strain evidence="2">LMG728</strain>
    </source>
</reference>
<dbReference type="RefSeq" id="WP_053840062.1">
    <property type="nucleotide sequence ID" value="NZ_CP076250.1"/>
</dbReference>
<gene>
    <name evidence="2" type="ORF">XTPLMG728_0705</name>
</gene>
<proteinExistence type="predicted"/>
<protein>
    <recommendedName>
        <fullName evidence="4">Biotin carboxylase</fullName>
    </recommendedName>
</protein>
<evidence type="ECO:0008006" key="4">
    <source>
        <dbReference type="Google" id="ProtNLM"/>
    </source>
</evidence>
<sequence>MAPSAAHDHVRRCSVRPHPPGGHEAATHAWIAAEVARLMRLPLHDAGAGQRGFFVPDDTLTSAQAQQLGVRVAADLLGGVVPHAFVATKAISHPLVDPGAAAPQGWNQALGSALGAAAVPGYTAFSAADARVAYARLCGGGQVRLKLPHGIAGQGQLLLHDALALDTALDALAAADLAQQGVVLERQLDRSTTFSVGEMDCAGMTIAYYGTQSPTADGAGRQTYGGSQLFVIRGTLDALLERTLPSQQREAVLKAHHYDRCVAAAYPGFYASRRNYDVIDGITQDGMRLCGVLEQSWRIGGATPAELAAVAAFQCEPALHAVVAANVERYGVAALPADAEIYYTDEDPRVGRLTKYRYVSIAD</sequence>
<dbReference type="EMBL" id="CXOK01000020">
    <property type="protein sequence ID" value="CTP84928.1"/>
    <property type="molecule type" value="Genomic_DNA"/>
</dbReference>
<dbReference type="Pfam" id="PF11379">
    <property type="entry name" value="DUF3182"/>
    <property type="match status" value="1"/>
</dbReference>
<accession>A0A0K2ZGY0</accession>